<keyword evidence="7 11" id="KW-0456">Lyase</keyword>
<protein>
    <recommendedName>
        <fullName evidence="4">threonine-phosphate decarboxylase</fullName>
        <ecNumber evidence="4">4.1.1.81</ecNumber>
    </recommendedName>
    <alternativeName>
        <fullName evidence="8">L-threonine-O-3-phosphate decarboxylase</fullName>
    </alternativeName>
</protein>
<dbReference type="InterPro" id="IPR005860">
    <property type="entry name" value="CobD"/>
</dbReference>
<dbReference type="InterPro" id="IPR015421">
    <property type="entry name" value="PyrdxlP-dep_Trfase_major"/>
</dbReference>
<dbReference type="Pfam" id="PF00155">
    <property type="entry name" value="Aminotran_1_2"/>
    <property type="match status" value="1"/>
</dbReference>
<proteinExistence type="predicted"/>
<dbReference type="Gene3D" id="3.40.640.10">
    <property type="entry name" value="Type I PLP-dependent aspartate aminotransferase-like (Major domain)"/>
    <property type="match status" value="1"/>
</dbReference>
<evidence type="ECO:0000256" key="8">
    <source>
        <dbReference type="ARBA" id="ARBA00029996"/>
    </source>
</evidence>
<sequence>MIEVYGHGGDLRTASETFGLPEGEFIDFSANMNPFGPPPGVVRWLAEGEAASLLAHYPDPACRSLRRQLAAKYGVDEACVWIGNGAAELIDLALRVLAPATTLIARPCFVEYEQAAVKAGSRLREYRMPAEEGFALTPGDAFLRAADESDAIVLGHPNNPTGRLPDPELLEAVRARLSPGQTLVLDEAFLDFHEDERRFSWLRRAASDPQVIVLRSMTKFYAVPGIRLGFVVAVPETIERIRALQTPWSVNAFAQRIGELAIGDEAYEANTRGWLREERPWLEERLKEAGLRVCGGGVTNYVLAEIPPRTGWTAAKLQAALGRRGILIRDASRFAGLGSGHIRLAVRLRSDNERLVSALKQTLNG</sequence>
<evidence type="ECO:0000313" key="11">
    <source>
        <dbReference type="EMBL" id="MFC7748853.1"/>
    </source>
</evidence>
<comment type="catalytic activity">
    <reaction evidence="9">
        <text>O-phospho-L-threonine + H(+) = (R)-1-aminopropan-2-yl phosphate + CO2</text>
        <dbReference type="Rhea" id="RHEA:11492"/>
        <dbReference type="ChEBI" id="CHEBI:15378"/>
        <dbReference type="ChEBI" id="CHEBI:16526"/>
        <dbReference type="ChEBI" id="CHEBI:58563"/>
        <dbReference type="ChEBI" id="CHEBI:58675"/>
        <dbReference type="EC" id="4.1.1.81"/>
    </reaction>
</comment>
<name>A0ABW2V015_9BACL</name>
<evidence type="ECO:0000256" key="2">
    <source>
        <dbReference type="ARBA" id="ARBA00003444"/>
    </source>
</evidence>
<evidence type="ECO:0000256" key="1">
    <source>
        <dbReference type="ARBA" id="ARBA00001933"/>
    </source>
</evidence>
<evidence type="ECO:0000256" key="7">
    <source>
        <dbReference type="ARBA" id="ARBA00023239"/>
    </source>
</evidence>
<organism evidence="11 12">
    <name type="scientific">Paenibacillus thermoaerophilus</name>
    <dbReference type="NCBI Taxonomy" id="1215385"/>
    <lineage>
        <taxon>Bacteria</taxon>
        <taxon>Bacillati</taxon>
        <taxon>Bacillota</taxon>
        <taxon>Bacilli</taxon>
        <taxon>Bacillales</taxon>
        <taxon>Paenibacillaceae</taxon>
        <taxon>Paenibacillus</taxon>
    </lineage>
</organism>
<dbReference type="PROSITE" id="PS00105">
    <property type="entry name" value="AA_TRANSFER_CLASS_1"/>
    <property type="match status" value="1"/>
</dbReference>
<reference evidence="12" key="1">
    <citation type="journal article" date="2019" name="Int. J. Syst. Evol. Microbiol.">
        <title>The Global Catalogue of Microorganisms (GCM) 10K type strain sequencing project: providing services to taxonomists for standard genome sequencing and annotation.</title>
        <authorList>
            <consortium name="The Broad Institute Genomics Platform"/>
            <consortium name="The Broad Institute Genome Sequencing Center for Infectious Disease"/>
            <person name="Wu L."/>
            <person name="Ma J."/>
        </authorList>
    </citation>
    <scope>NUCLEOTIDE SEQUENCE [LARGE SCALE GENOMIC DNA]</scope>
    <source>
        <strain evidence="12">JCM 18657</strain>
    </source>
</reference>
<comment type="pathway">
    <text evidence="3">Cofactor biosynthesis; adenosylcobalamin biosynthesis.</text>
</comment>
<dbReference type="NCBIfam" id="TIGR01140">
    <property type="entry name" value="L_thr_O3P_dcar"/>
    <property type="match status" value="1"/>
</dbReference>
<dbReference type="SUPFAM" id="SSF53383">
    <property type="entry name" value="PLP-dependent transferases"/>
    <property type="match status" value="1"/>
</dbReference>
<evidence type="ECO:0000256" key="6">
    <source>
        <dbReference type="ARBA" id="ARBA00022898"/>
    </source>
</evidence>
<dbReference type="Gene3D" id="3.90.1150.10">
    <property type="entry name" value="Aspartate Aminotransferase, domain 1"/>
    <property type="match status" value="1"/>
</dbReference>
<dbReference type="InterPro" id="IPR004839">
    <property type="entry name" value="Aminotransferase_I/II_large"/>
</dbReference>
<dbReference type="EC" id="4.1.1.81" evidence="4"/>
<dbReference type="PANTHER" id="PTHR42885:SF1">
    <property type="entry name" value="THREONINE-PHOSPHATE DECARBOXYLASE"/>
    <property type="match status" value="1"/>
</dbReference>
<feature type="domain" description="Aminotransferase class I/classII large" evidence="10">
    <location>
        <begin position="25"/>
        <end position="359"/>
    </location>
</feature>
<comment type="caution">
    <text evidence="11">The sequence shown here is derived from an EMBL/GenBank/DDBJ whole genome shotgun (WGS) entry which is preliminary data.</text>
</comment>
<accession>A0ABW2V015</accession>
<dbReference type="InterPro" id="IPR015422">
    <property type="entry name" value="PyrdxlP-dep_Trfase_small"/>
</dbReference>
<evidence type="ECO:0000256" key="9">
    <source>
        <dbReference type="ARBA" id="ARBA00048531"/>
    </source>
</evidence>
<evidence type="ECO:0000256" key="4">
    <source>
        <dbReference type="ARBA" id="ARBA00012285"/>
    </source>
</evidence>
<dbReference type="Proteomes" id="UP001596528">
    <property type="component" value="Unassembled WGS sequence"/>
</dbReference>
<dbReference type="GO" id="GO:0048472">
    <property type="term" value="F:threonine-phosphate decarboxylase activity"/>
    <property type="evidence" value="ECO:0007669"/>
    <property type="project" value="UniProtKB-EC"/>
</dbReference>
<dbReference type="InterPro" id="IPR015424">
    <property type="entry name" value="PyrdxlP-dep_Trfase"/>
</dbReference>
<keyword evidence="12" id="KW-1185">Reference proteome</keyword>
<dbReference type="InterPro" id="IPR004838">
    <property type="entry name" value="NHTrfase_class1_PyrdxlP-BS"/>
</dbReference>
<evidence type="ECO:0000256" key="5">
    <source>
        <dbReference type="ARBA" id="ARBA00022573"/>
    </source>
</evidence>
<keyword evidence="6" id="KW-0663">Pyridoxal phosphate</keyword>
<dbReference type="RefSeq" id="WP_138788801.1">
    <property type="nucleotide sequence ID" value="NZ_JBHTGQ010000004.1"/>
</dbReference>
<gene>
    <name evidence="11" type="primary">cobD</name>
    <name evidence="11" type="ORF">ACFQWB_02690</name>
</gene>
<keyword evidence="5" id="KW-0169">Cobalamin biosynthesis</keyword>
<dbReference type="EMBL" id="JBHTGQ010000004">
    <property type="protein sequence ID" value="MFC7748853.1"/>
    <property type="molecule type" value="Genomic_DNA"/>
</dbReference>
<dbReference type="PANTHER" id="PTHR42885">
    <property type="entry name" value="HISTIDINOL-PHOSPHATE AMINOTRANSFERASE-RELATED"/>
    <property type="match status" value="1"/>
</dbReference>
<evidence type="ECO:0000259" key="10">
    <source>
        <dbReference type="Pfam" id="PF00155"/>
    </source>
</evidence>
<evidence type="ECO:0000256" key="3">
    <source>
        <dbReference type="ARBA" id="ARBA00004953"/>
    </source>
</evidence>
<comment type="cofactor">
    <cofactor evidence="1">
        <name>pyridoxal 5'-phosphate</name>
        <dbReference type="ChEBI" id="CHEBI:597326"/>
    </cofactor>
</comment>
<comment type="function">
    <text evidence="2">Decarboxylates L-threonine-O-3-phosphate to yield (R)-1-amino-2-propanol O-2-phosphate, the precursor for the linkage between the nucleotide loop and the corrin ring in cobalamin.</text>
</comment>
<dbReference type="CDD" id="cd00609">
    <property type="entry name" value="AAT_like"/>
    <property type="match status" value="1"/>
</dbReference>
<evidence type="ECO:0000313" key="12">
    <source>
        <dbReference type="Proteomes" id="UP001596528"/>
    </source>
</evidence>